<dbReference type="Proteomes" id="UP000323075">
    <property type="component" value="Unassembled WGS sequence"/>
</dbReference>
<evidence type="ECO:0000313" key="4">
    <source>
        <dbReference type="Proteomes" id="UP000296216"/>
    </source>
</evidence>
<reference evidence="2" key="3">
    <citation type="journal article" name="MicrobiologyOpen">
        <title>Whole-genome comparison between the type strain of Halobacterium salinarum (DSM 3754(T)) and the laboratory strains R1 and NRC-1.</title>
        <authorList>
            <person name="Pfeiffer F."/>
            <person name="Losensky G."/>
            <person name="Marchfelder A."/>
            <person name="Habermann B."/>
            <person name="Dyall-Smith M."/>
        </authorList>
    </citation>
    <scope>NUCLEOTIDE SEQUENCE</scope>
    <source>
        <strain evidence="2">91-R6</strain>
    </source>
</reference>
<name>A0A4D6GWQ3_HALS9</name>
<reference evidence="3 5" key="2">
    <citation type="submission" date="2019-07" db="EMBL/GenBank/DDBJ databases">
        <title>Genomic Encyclopedia of Archaeal and Bacterial Type Strains, Phase II (KMG-II): from individual species to whole genera.</title>
        <authorList>
            <person name="Goeker M."/>
        </authorList>
    </citation>
    <scope>NUCLEOTIDE SEQUENCE [LARGE SCALE GENOMIC DNA]</scope>
    <source>
        <strain evidence="3 5">DSM 3754</strain>
    </source>
</reference>
<geneLocation type="plasmid" evidence="4">
    <name>phsal2</name>
</geneLocation>
<dbReference type="EMBL" id="CP038632">
    <property type="protein sequence ID" value="QCC46105.1"/>
    <property type="molecule type" value="Genomic_DNA"/>
</dbReference>
<dbReference type="RefSeq" id="WP_267875133.1">
    <property type="nucleotide sequence ID" value="NZ_VRYN01000013.1"/>
</dbReference>
<accession>A0A4D6GWQ3</accession>
<reference evidence="2 4" key="1">
    <citation type="journal article" date="2019" name="Microbiol. Resour. Announc.">
        <title>The Genome Sequence of the Halobacterium salinarum Type Strain Is Closely Related to That of Laboratory Strains NRC-1 and R1.</title>
        <authorList>
            <person name="Pfeiffer F."/>
            <person name="Marchfelder A."/>
            <person name="Habermann B."/>
            <person name="Dyall-Smith M.L."/>
        </authorList>
    </citation>
    <scope>NUCLEOTIDE SEQUENCE [LARGE SCALE GENOMIC DNA]</scope>
    <source>
        <strain evidence="2">91-R6</strain>
        <strain evidence="4">ATCC 33171 / DSM 3754 / JCM 8978 / NBRC 102687 / NCIMB 764 / 91-R6</strain>
        <plasmid evidence="4">phsal1</plasmid>
        <plasmid evidence="4">phsal2</plasmid>
    </source>
</reference>
<evidence type="ECO:0000313" key="3">
    <source>
        <dbReference type="EMBL" id="TYO74593.1"/>
    </source>
</evidence>
<gene>
    <name evidence="3" type="ORF">APQ99_02294</name>
    <name evidence="1" type="ORF">HBSAL_12740</name>
    <name evidence="2" type="ORF">HBSAL_13430</name>
</gene>
<keyword evidence="2" id="KW-0614">Plasmid</keyword>
<geneLocation type="plasmid" evidence="2">
    <name>pHSAL2</name>
</geneLocation>
<organism evidence="2 4">
    <name type="scientific">Halobacterium salinarum (strain ATCC 33171 / DSM 3754 / JCM 8978 / NBRC 102687 / NCIMB 764 / 91-R6)</name>
    <dbReference type="NCBI Taxonomy" id="2597657"/>
    <lineage>
        <taxon>Archaea</taxon>
        <taxon>Methanobacteriati</taxon>
        <taxon>Methanobacteriota</taxon>
        <taxon>Stenosarchaea group</taxon>
        <taxon>Halobacteria</taxon>
        <taxon>Halobacteriales</taxon>
        <taxon>Halobacteriaceae</taxon>
        <taxon>Halobacterium</taxon>
    </lineage>
</organism>
<proteinExistence type="predicted"/>
<dbReference type="AlphaFoldDB" id="A0A4D6GWQ3"/>
<geneLocation type="plasmid" evidence="1">
    <name>pHSAL1</name>
</geneLocation>
<sequence>MRTSDARVTVRIVRMEDGETVREYRVGGVSYPSAEAVEAVLEAR</sequence>
<dbReference type="Proteomes" id="UP000296216">
    <property type="component" value="Plasmid pHSAL1"/>
</dbReference>
<evidence type="ECO:0000313" key="5">
    <source>
        <dbReference type="Proteomes" id="UP000323075"/>
    </source>
</evidence>
<dbReference type="EMBL" id="CP038633">
    <property type="protein sequence ID" value="QCC46183.1"/>
    <property type="molecule type" value="Genomic_DNA"/>
</dbReference>
<geneLocation type="plasmid" evidence="4">
    <name>phsal1</name>
</geneLocation>
<protein>
    <submittedName>
        <fullName evidence="2">Uncharacterized protein</fullName>
    </submittedName>
</protein>
<evidence type="ECO:0000313" key="1">
    <source>
        <dbReference type="EMBL" id="QCC46105.1"/>
    </source>
</evidence>
<dbReference type="Proteomes" id="UP000296216">
    <property type="component" value="Plasmid pHSAL2"/>
</dbReference>
<evidence type="ECO:0000313" key="2">
    <source>
        <dbReference type="EMBL" id="QCC46183.1"/>
    </source>
</evidence>
<dbReference type="EMBL" id="VRYN01000013">
    <property type="protein sequence ID" value="TYO74593.1"/>
    <property type="molecule type" value="Genomic_DNA"/>
</dbReference>
<dbReference type="GeneID" id="76830735"/>